<evidence type="ECO:0000256" key="2">
    <source>
        <dbReference type="ARBA" id="ARBA00022612"/>
    </source>
</evidence>
<evidence type="ECO:0000256" key="7">
    <source>
        <dbReference type="SAM" id="MobiDB-lite"/>
    </source>
</evidence>
<feature type="region of interest" description="Disordered" evidence="7">
    <location>
        <begin position="501"/>
        <end position="522"/>
    </location>
</feature>
<evidence type="ECO:0000256" key="3">
    <source>
        <dbReference type="ARBA" id="ARBA00022670"/>
    </source>
</evidence>
<dbReference type="SUPFAM" id="SSF47240">
    <property type="entry name" value="Ferritin-like"/>
    <property type="match status" value="1"/>
</dbReference>
<sequence length="775" mass="82555">MDFKLYTNALKAYTADNGDLHVRGTTSSTIVDMHGDEMTLAALKSMEETAKQNMTVFLNHNYNVPDDLFGSVTDARIVKRYDTELGQEVYDLDIDVRVVGEDENPLAMKTYRAIKRGVKLGLSIGARVEKVAKRKGAEGKDTYVIDSVRLLESSVVGIPANQRSYLQSALKSLRSDVAHHAAAEDMDLVKAVEVEGQPAPERGALIASLQDLLADTTAFYLKAHGAHWNVIGEEFQQYHELFGEIYEDVQGAIDPTAELLRKLNAPALADINEIASRAQGEPVADDNDPESLAEAVYASNETVLDCIGRSIAEATKLNQQGILNFLAERQDMHQKWSWQLRASLAPEEVEPEPAETPEAPDDAPEVEDSLKAAAKVEMGNYVSWKQVEGADGMGEVEQVVADGEVNVPPDGSKIASKPGDPAVLVRVWVPVEGGYKPTNDFMGFNASDLKVVPEPKENKPDATTVPGLEIVNPEEEKKSMEDLEQKKTRVTVTVSTDGDGAAVAAQPAAEVAPEAAAEQVEETAPEAVLASAEKSCDCAEGECACGNDIVEKGFEPTPAPAPAPAPEPEPAPAPKAEEPKAEEPAKAPVADENKSPRYKSGASDQVLAGIAGILADLTEEDRDAVLAGLGVQKDGEPEVAPVAAEVEAPISDSDAVVETAEEVIAEPAVEAVSAESAGDEAATSLEEVAAIAKSALDAALAAQQEVVSFKKELTELSADKAKVEGELAKALDVVGRMINVPMGRKHVAVEATKSTNGEKAPWLDPFIARLLDAQE</sequence>
<feature type="compositionally biased region" description="Basic and acidic residues" evidence="7">
    <location>
        <begin position="575"/>
        <end position="595"/>
    </location>
</feature>
<dbReference type="InterPro" id="IPR054613">
    <property type="entry name" value="Peptidase_S78_dom"/>
</dbReference>
<keyword evidence="3" id="KW-0645">Protease</keyword>
<comment type="similarity">
    <text evidence="1">Belongs to the Dps family.</text>
</comment>
<protein>
    <submittedName>
        <fullName evidence="11">DNA-binding protein Dps</fullName>
    </submittedName>
</protein>
<reference evidence="11" key="1">
    <citation type="submission" date="2020-05" db="EMBL/GenBank/DDBJ databases">
        <authorList>
            <person name="Chiriac C."/>
            <person name="Salcher M."/>
            <person name="Ghai R."/>
            <person name="Kavagutti S V."/>
        </authorList>
    </citation>
    <scope>NUCLEOTIDE SEQUENCE</scope>
</reference>
<feature type="region of interest" description="Disordered" evidence="7">
    <location>
        <begin position="345"/>
        <end position="366"/>
    </location>
</feature>
<dbReference type="EMBL" id="LR797158">
    <property type="protein sequence ID" value="CAB4190571.1"/>
    <property type="molecule type" value="Genomic_DNA"/>
</dbReference>
<evidence type="ECO:0000259" key="8">
    <source>
        <dbReference type="Pfam" id="PF00210"/>
    </source>
</evidence>
<dbReference type="InterPro" id="IPR012347">
    <property type="entry name" value="Ferritin-like"/>
</dbReference>
<keyword evidence="11" id="KW-0238">DNA-binding</keyword>
<name>A0A6J5RAL5_9CAUD</name>
<feature type="compositionally biased region" description="Pro residues" evidence="7">
    <location>
        <begin position="557"/>
        <end position="573"/>
    </location>
</feature>
<dbReference type="PANTHER" id="PTHR42932:SF3">
    <property type="entry name" value="DNA PROTECTION DURING STARVATION PROTEIN"/>
    <property type="match status" value="1"/>
</dbReference>
<dbReference type="GO" id="GO:0006508">
    <property type="term" value="P:proteolysis"/>
    <property type="evidence" value="ECO:0007669"/>
    <property type="project" value="UniProtKB-KW"/>
</dbReference>
<dbReference type="EMBL" id="LR796510">
    <property type="protein sequence ID" value="CAB4148574.1"/>
    <property type="molecule type" value="Genomic_DNA"/>
</dbReference>
<feature type="domain" description="Ferritin/DPS" evidence="8">
    <location>
        <begin position="206"/>
        <end position="344"/>
    </location>
</feature>
<feature type="region of interest" description="Disordered" evidence="7">
    <location>
        <begin position="552"/>
        <end position="602"/>
    </location>
</feature>
<evidence type="ECO:0000256" key="1">
    <source>
        <dbReference type="ARBA" id="ARBA00009497"/>
    </source>
</evidence>
<dbReference type="Pfam" id="PF04586">
    <property type="entry name" value="Peptidase_S78"/>
    <property type="match status" value="1"/>
</dbReference>
<evidence type="ECO:0000259" key="9">
    <source>
        <dbReference type="Pfam" id="PF04586"/>
    </source>
</evidence>
<evidence type="ECO:0000256" key="4">
    <source>
        <dbReference type="ARBA" id="ARBA00022801"/>
    </source>
</evidence>
<dbReference type="Pfam" id="PF00210">
    <property type="entry name" value="Ferritin"/>
    <property type="match status" value="1"/>
</dbReference>
<feature type="compositionally biased region" description="Low complexity" evidence="7">
    <location>
        <begin position="501"/>
        <end position="518"/>
    </location>
</feature>
<dbReference type="GO" id="GO:0008199">
    <property type="term" value="F:ferric iron binding"/>
    <property type="evidence" value="ECO:0007669"/>
    <property type="project" value="InterPro"/>
</dbReference>
<dbReference type="GO" id="GO:0046797">
    <property type="term" value="P:viral procapsid maturation"/>
    <property type="evidence" value="ECO:0007669"/>
    <property type="project" value="UniProtKB-KW"/>
</dbReference>
<evidence type="ECO:0000313" key="12">
    <source>
        <dbReference type="EMBL" id="CAB4194528.1"/>
    </source>
</evidence>
<keyword evidence="4" id="KW-0378">Hydrolase</keyword>
<dbReference type="Gene3D" id="1.20.1260.10">
    <property type="match status" value="1"/>
</dbReference>
<dbReference type="CDD" id="cd01043">
    <property type="entry name" value="DPS"/>
    <property type="match status" value="1"/>
</dbReference>
<proteinExistence type="inferred from homology"/>
<dbReference type="GO" id="GO:0008233">
    <property type="term" value="F:peptidase activity"/>
    <property type="evidence" value="ECO:0007669"/>
    <property type="project" value="UniProtKB-KW"/>
</dbReference>
<feature type="domain" description="Prohead serine protease" evidence="9">
    <location>
        <begin position="102"/>
        <end position="171"/>
    </location>
</feature>
<dbReference type="InterPro" id="IPR002177">
    <property type="entry name" value="DPS_DNA-bd"/>
</dbReference>
<organism evidence="11">
    <name type="scientific">uncultured Caudovirales phage</name>
    <dbReference type="NCBI Taxonomy" id="2100421"/>
    <lineage>
        <taxon>Viruses</taxon>
        <taxon>Duplodnaviria</taxon>
        <taxon>Heunggongvirae</taxon>
        <taxon>Uroviricota</taxon>
        <taxon>Caudoviricetes</taxon>
        <taxon>Peduoviridae</taxon>
        <taxon>Maltschvirus</taxon>
        <taxon>Maltschvirus maltsch</taxon>
    </lineage>
</organism>
<gene>
    <name evidence="11" type="ORF">UFOVP1191_72</name>
    <name evidence="12" type="ORF">UFOVP1252_106</name>
    <name evidence="10" type="ORF">UFOVP529_14</name>
</gene>
<accession>A0A6J5RAL5</accession>
<dbReference type="EMBL" id="LR797211">
    <property type="protein sequence ID" value="CAB4194528.1"/>
    <property type="molecule type" value="Genomic_DNA"/>
</dbReference>
<evidence type="ECO:0000256" key="6">
    <source>
        <dbReference type="ARBA" id="ARBA00023045"/>
    </source>
</evidence>
<feature type="compositionally biased region" description="Acidic residues" evidence="7">
    <location>
        <begin position="347"/>
        <end position="366"/>
    </location>
</feature>
<evidence type="ECO:0000313" key="10">
    <source>
        <dbReference type="EMBL" id="CAB4148574.1"/>
    </source>
</evidence>
<dbReference type="PANTHER" id="PTHR42932">
    <property type="entry name" value="GENERAL STRESS PROTEIN 20U"/>
    <property type="match status" value="1"/>
</dbReference>
<keyword evidence="6" id="KW-1273">Viral capsid maturation</keyword>
<keyword evidence="5" id="KW-0118">Viral capsid assembly</keyword>
<dbReference type="InterPro" id="IPR008331">
    <property type="entry name" value="Ferritin_DPS_dom"/>
</dbReference>
<evidence type="ECO:0000256" key="5">
    <source>
        <dbReference type="ARBA" id="ARBA00022950"/>
    </source>
</evidence>
<evidence type="ECO:0000313" key="11">
    <source>
        <dbReference type="EMBL" id="CAB4190571.1"/>
    </source>
</evidence>
<keyword evidence="2" id="KW-1188">Viral release from host cell</keyword>
<dbReference type="GO" id="GO:0003677">
    <property type="term" value="F:DNA binding"/>
    <property type="evidence" value="ECO:0007669"/>
    <property type="project" value="UniProtKB-KW"/>
</dbReference>
<dbReference type="InterPro" id="IPR009078">
    <property type="entry name" value="Ferritin-like_SF"/>
</dbReference>